<gene>
    <name evidence="2" type="ORF">M5K25_004320</name>
</gene>
<feature type="compositionally biased region" description="Basic and acidic residues" evidence="1">
    <location>
        <begin position="194"/>
        <end position="209"/>
    </location>
</feature>
<evidence type="ECO:0000256" key="1">
    <source>
        <dbReference type="SAM" id="MobiDB-lite"/>
    </source>
</evidence>
<comment type="caution">
    <text evidence="2">The sequence shown here is derived from an EMBL/GenBank/DDBJ whole genome shotgun (WGS) entry which is preliminary data.</text>
</comment>
<dbReference type="EMBL" id="JANQDX010000004">
    <property type="protein sequence ID" value="KAL0925943.1"/>
    <property type="molecule type" value="Genomic_DNA"/>
</dbReference>
<dbReference type="PANTHER" id="PTHR36373:SF1">
    <property type="entry name" value="EXPRESSED PROTEIN"/>
    <property type="match status" value="1"/>
</dbReference>
<proteinExistence type="predicted"/>
<feature type="region of interest" description="Disordered" evidence="1">
    <location>
        <begin position="323"/>
        <end position="396"/>
    </location>
</feature>
<dbReference type="PANTHER" id="PTHR36373">
    <property type="entry name" value="EXPRESSED PROTEIN"/>
    <property type="match status" value="1"/>
</dbReference>
<keyword evidence="3" id="KW-1185">Reference proteome</keyword>
<feature type="compositionally biased region" description="Basic and acidic residues" evidence="1">
    <location>
        <begin position="385"/>
        <end position="396"/>
    </location>
</feature>
<sequence length="432" mass="49279">MEQTEIDWKNIVSDYELDEAYEGINAPKWIDFSAPDAAVDDVAWFCRPDCRHPITYEDFDRWNPSPKVQLCFFLSDSLFSAHNSSSLSLHCPLRISGEAVEIQFRRHSSWRPEQQSEVRSKFEKKQSRFNLDALVWSVHRNASLKKRGGIVSFFPSPSKHKLNSRKVGEDLENQNPNMKTTPLMMKEKKLKVAAKKEPIKSSAEKKGAVAEEEMRETQRKISPPLPRLKSTFSARNLFSGKDILSQISEFCHELKKLAAGKDSAAINEEEKKDRMRKMLEEDGKAASKENAEEEKALFSTIKTTSLKKKCKLAVKFEGNEEKKSKILKEARARPPTPQRFPSPSSHHHQLKSSKAFANSISSSSSPLSKIPKSKSPQERGALQELDQRREKKKLELIPKSEEECNRASVVSEAEEESTVDLFWFLKSCTYLS</sequence>
<accession>A0ABD0VMS9</accession>
<evidence type="ECO:0000313" key="3">
    <source>
        <dbReference type="Proteomes" id="UP001552299"/>
    </source>
</evidence>
<name>A0ABD0VMS9_DENTH</name>
<protein>
    <submittedName>
        <fullName evidence="2">Uncharacterized protein</fullName>
    </submittedName>
</protein>
<feature type="region of interest" description="Disordered" evidence="1">
    <location>
        <begin position="268"/>
        <end position="298"/>
    </location>
</feature>
<organism evidence="2 3">
    <name type="scientific">Dendrobium thyrsiflorum</name>
    <name type="common">Pinecone-like raceme dendrobium</name>
    <name type="synonym">Orchid</name>
    <dbReference type="NCBI Taxonomy" id="117978"/>
    <lineage>
        <taxon>Eukaryota</taxon>
        <taxon>Viridiplantae</taxon>
        <taxon>Streptophyta</taxon>
        <taxon>Embryophyta</taxon>
        <taxon>Tracheophyta</taxon>
        <taxon>Spermatophyta</taxon>
        <taxon>Magnoliopsida</taxon>
        <taxon>Liliopsida</taxon>
        <taxon>Asparagales</taxon>
        <taxon>Orchidaceae</taxon>
        <taxon>Epidendroideae</taxon>
        <taxon>Malaxideae</taxon>
        <taxon>Dendrobiinae</taxon>
        <taxon>Dendrobium</taxon>
    </lineage>
</organism>
<dbReference type="AlphaFoldDB" id="A0ABD0VMS9"/>
<reference evidence="2 3" key="1">
    <citation type="journal article" date="2024" name="Plant Biotechnol. J.">
        <title>Dendrobium thyrsiflorum genome and its molecular insights into genes involved in important horticultural traits.</title>
        <authorList>
            <person name="Chen B."/>
            <person name="Wang J.Y."/>
            <person name="Zheng P.J."/>
            <person name="Li K.L."/>
            <person name="Liang Y.M."/>
            <person name="Chen X.F."/>
            <person name="Zhang C."/>
            <person name="Zhao X."/>
            <person name="He X."/>
            <person name="Zhang G.Q."/>
            <person name="Liu Z.J."/>
            <person name="Xu Q."/>
        </authorList>
    </citation>
    <scope>NUCLEOTIDE SEQUENCE [LARGE SCALE GENOMIC DNA]</scope>
    <source>
        <strain evidence="2">GZMU011</strain>
    </source>
</reference>
<feature type="compositionally biased region" description="Low complexity" evidence="1">
    <location>
        <begin position="352"/>
        <end position="374"/>
    </location>
</feature>
<feature type="region of interest" description="Disordered" evidence="1">
    <location>
        <begin position="193"/>
        <end position="227"/>
    </location>
</feature>
<evidence type="ECO:0000313" key="2">
    <source>
        <dbReference type="EMBL" id="KAL0925943.1"/>
    </source>
</evidence>
<dbReference type="Proteomes" id="UP001552299">
    <property type="component" value="Unassembled WGS sequence"/>
</dbReference>
<feature type="compositionally biased region" description="Basic and acidic residues" evidence="1">
    <location>
        <begin position="323"/>
        <end position="332"/>
    </location>
</feature>
<feature type="compositionally biased region" description="Basic and acidic residues" evidence="1">
    <location>
        <begin position="268"/>
        <end position="296"/>
    </location>
</feature>